<keyword evidence="3 5" id="KW-0106">Calcium</keyword>
<dbReference type="CDD" id="cd11304">
    <property type="entry name" value="Cadherin_repeat"/>
    <property type="match status" value="3"/>
</dbReference>
<feature type="transmembrane region" description="Helical" evidence="7">
    <location>
        <begin position="452"/>
        <end position="472"/>
    </location>
</feature>
<dbReference type="PRINTS" id="PR00205">
    <property type="entry name" value="CADHERIN"/>
</dbReference>
<keyword evidence="7" id="KW-0812">Transmembrane</keyword>
<dbReference type="InterPro" id="IPR039808">
    <property type="entry name" value="Cadherin"/>
</dbReference>
<proteinExistence type="predicted"/>
<evidence type="ECO:0000259" key="9">
    <source>
        <dbReference type="PROSITE" id="PS50268"/>
    </source>
</evidence>
<evidence type="ECO:0000256" key="7">
    <source>
        <dbReference type="SAM" id="Phobius"/>
    </source>
</evidence>
<dbReference type="Proteomes" id="UP001221898">
    <property type="component" value="Unassembled WGS sequence"/>
</dbReference>
<evidence type="ECO:0000256" key="8">
    <source>
        <dbReference type="SAM" id="SignalP"/>
    </source>
</evidence>
<evidence type="ECO:0000256" key="3">
    <source>
        <dbReference type="ARBA" id="ARBA00022837"/>
    </source>
</evidence>
<feature type="domain" description="Cadherin" evidence="9">
    <location>
        <begin position="114"/>
        <end position="203"/>
    </location>
</feature>
<evidence type="ECO:0000256" key="1">
    <source>
        <dbReference type="ARBA" id="ARBA00004370"/>
    </source>
</evidence>
<dbReference type="Pfam" id="PF00028">
    <property type="entry name" value="Cadherin"/>
    <property type="match status" value="1"/>
</dbReference>
<accession>A0AAD7WVJ1</accession>
<dbReference type="GO" id="GO:0007043">
    <property type="term" value="P:cell-cell junction assembly"/>
    <property type="evidence" value="ECO:0007669"/>
    <property type="project" value="TreeGrafter"/>
</dbReference>
<dbReference type="GO" id="GO:0005912">
    <property type="term" value="C:adherens junction"/>
    <property type="evidence" value="ECO:0007669"/>
    <property type="project" value="TreeGrafter"/>
</dbReference>
<gene>
    <name evidence="10" type="ORF">AAFF_G00171520</name>
</gene>
<protein>
    <recommendedName>
        <fullName evidence="9">Cadherin domain-containing protein</fullName>
    </recommendedName>
</protein>
<dbReference type="GO" id="GO:0044331">
    <property type="term" value="P:cell-cell adhesion mediated by cadherin"/>
    <property type="evidence" value="ECO:0007669"/>
    <property type="project" value="TreeGrafter"/>
</dbReference>
<keyword evidence="7" id="KW-1133">Transmembrane helix</keyword>
<feature type="domain" description="Cadherin" evidence="9">
    <location>
        <begin position="328"/>
        <end position="437"/>
    </location>
</feature>
<dbReference type="GO" id="GO:0034332">
    <property type="term" value="P:adherens junction organization"/>
    <property type="evidence" value="ECO:0007669"/>
    <property type="project" value="TreeGrafter"/>
</dbReference>
<name>A0AAD7WVJ1_9TELE</name>
<evidence type="ECO:0000256" key="6">
    <source>
        <dbReference type="SAM" id="MobiDB-lite"/>
    </source>
</evidence>
<feature type="compositionally biased region" description="Acidic residues" evidence="6">
    <location>
        <begin position="674"/>
        <end position="683"/>
    </location>
</feature>
<dbReference type="Gene3D" id="2.60.40.60">
    <property type="entry name" value="Cadherins"/>
    <property type="match status" value="3"/>
</dbReference>
<dbReference type="PANTHER" id="PTHR24027:SF431">
    <property type="entry name" value="CADHERIN-RELATED FAMILY MEMBER 5-LIKE ISOFORM X1"/>
    <property type="match status" value="1"/>
</dbReference>
<dbReference type="AlphaFoldDB" id="A0AAD7WVJ1"/>
<feature type="chain" id="PRO_5041981123" description="Cadherin domain-containing protein" evidence="8">
    <location>
        <begin position="24"/>
        <end position="701"/>
    </location>
</feature>
<feature type="compositionally biased region" description="Basic and acidic residues" evidence="6">
    <location>
        <begin position="640"/>
        <end position="652"/>
    </location>
</feature>
<keyword evidence="4 7" id="KW-0472">Membrane</keyword>
<dbReference type="GO" id="GO:0016342">
    <property type="term" value="C:catenin complex"/>
    <property type="evidence" value="ECO:0007669"/>
    <property type="project" value="TreeGrafter"/>
</dbReference>
<feature type="compositionally biased region" description="Basic and acidic residues" evidence="6">
    <location>
        <begin position="661"/>
        <end position="670"/>
    </location>
</feature>
<dbReference type="GO" id="GO:0016477">
    <property type="term" value="P:cell migration"/>
    <property type="evidence" value="ECO:0007669"/>
    <property type="project" value="TreeGrafter"/>
</dbReference>
<feature type="domain" description="Cadherin" evidence="9">
    <location>
        <begin position="219"/>
        <end position="327"/>
    </location>
</feature>
<evidence type="ECO:0000313" key="11">
    <source>
        <dbReference type="Proteomes" id="UP001221898"/>
    </source>
</evidence>
<reference evidence="10" key="1">
    <citation type="journal article" date="2023" name="Science">
        <title>Genome structures resolve the early diversification of teleost fishes.</title>
        <authorList>
            <person name="Parey E."/>
            <person name="Louis A."/>
            <person name="Montfort J."/>
            <person name="Bouchez O."/>
            <person name="Roques C."/>
            <person name="Iampietro C."/>
            <person name="Lluch J."/>
            <person name="Castinel A."/>
            <person name="Donnadieu C."/>
            <person name="Desvignes T."/>
            <person name="Floi Bucao C."/>
            <person name="Jouanno E."/>
            <person name="Wen M."/>
            <person name="Mejri S."/>
            <person name="Dirks R."/>
            <person name="Jansen H."/>
            <person name="Henkel C."/>
            <person name="Chen W.J."/>
            <person name="Zahm M."/>
            <person name="Cabau C."/>
            <person name="Klopp C."/>
            <person name="Thompson A.W."/>
            <person name="Robinson-Rechavi M."/>
            <person name="Braasch I."/>
            <person name="Lecointre G."/>
            <person name="Bobe J."/>
            <person name="Postlethwait J.H."/>
            <person name="Berthelot C."/>
            <person name="Roest Crollius H."/>
            <person name="Guiguen Y."/>
        </authorList>
    </citation>
    <scope>NUCLEOTIDE SEQUENCE</scope>
    <source>
        <strain evidence="10">NC1722</strain>
    </source>
</reference>
<dbReference type="InterPro" id="IPR015919">
    <property type="entry name" value="Cadherin-like_sf"/>
</dbReference>
<dbReference type="SUPFAM" id="SSF49313">
    <property type="entry name" value="Cadherin-like"/>
    <property type="match status" value="3"/>
</dbReference>
<dbReference type="GO" id="GO:0016339">
    <property type="term" value="P:calcium-dependent cell-cell adhesion via plasma membrane cell adhesion molecules"/>
    <property type="evidence" value="ECO:0007669"/>
    <property type="project" value="TreeGrafter"/>
</dbReference>
<sequence length="701" mass="77772">MLKLWRVLLCQMAINTTYHIVKANLCLGGQDIFAKVRENSPTGEFIANLSITGEPGANSIRLCLTGDNADWFYLEGKSIRLNSFSRLDREVQGSVLIAALKCYEDGMIQLTAVNTVIFTVQAKDADNDTIMYVIDNSSLDGSYFKTDLSNSGKVVLAKPLDYETKTRLQFVISAVEMDTREKYNTTANITVNVLDGDDQYPQFQPCILLSQDRSHLICTNPIYTVNITEKEQDTILYFSPGSIHAVDGDRGLMTPLLYTILSGADNGRFRIANETGEVVLTRRVENRLLTPILRLRIMASQRDDPKKYTVATALIRVLAENRFPPQFNRTTYKGFITADSSPATLVSTYGSVVLVVQAVDQDFKDGMNPKVRYSLRSNNTGLYDITQEGLLIAKTNQLQAFEKHHLEVLATDQESGEVVKTSIDIDVLQKDQPVPQSPFGEERLYGRVDINAAGGVATVGLLLLVATLFLFLQLAKKRRRQQYPSERASLAQGKHPNVVDHGRPTPLTDELSYHNEAFGAYDASSSILHGKHGIYTRKVDTPVWTINRDCVPHEVPLGIMAPEPLSRSLLPSNVSNARTSNKSVSFKDEVMLEEKGETAGECSCCVEVQLEMKQEYIQGDSVAHSPQKVLASQSNKMRKTQGEKDTLDKSDAANHFGGGDDTSKGQKGKNDNNCNDEDEDEPENPYKSMHPVMCISGDEDL</sequence>
<evidence type="ECO:0000256" key="4">
    <source>
        <dbReference type="ARBA" id="ARBA00023136"/>
    </source>
</evidence>
<dbReference type="GO" id="GO:0000902">
    <property type="term" value="P:cell morphogenesis"/>
    <property type="evidence" value="ECO:0007669"/>
    <property type="project" value="TreeGrafter"/>
</dbReference>
<dbReference type="GO" id="GO:0008013">
    <property type="term" value="F:beta-catenin binding"/>
    <property type="evidence" value="ECO:0007669"/>
    <property type="project" value="TreeGrafter"/>
</dbReference>
<dbReference type="GO" id="GO:0045296">
    <property type="term" value="F:cadherin binding"/>
    <property type="evidence" value="ECO:0007669"/>
    <property type="project" value="TreeGrafter"/>
</dbReference>
<evidence type="ECO:0000313" key="10">
    <source>
        <dbReference type="EMBL" id="KAJ8411146.1"/>
    </source>
</evidence>
<feature type="region of interest" description="Disordered" evidence="6">
    <location>
        <begin position="627"/>
        <end position="701"/>
    </location>
</feature>
<evidence type="ECO:0000256" key="5">
    <source>
        <dbReference type="PROSITE-ProRule" id="PRU00043"/>
    </source>
</evidence>
<dbReference type="GO" id="GO:0005509">
    <property type="term" value="F:calcium ion binding"/>
    <property type="evidence" value="ECO:0007669"/>
    <property type="project" value="UniProtKB-UniRule"/>
</dbReference>
<evidence type="ECO:0000256" key="2">
    <source>
        <dbReference type="ARBA" id="ARBA00022737"/>
    </source>
</evidence>
<comment type="subcellular location">
    <subcellularLocation>
        <location evidence="1">Membrane</location>
    </subcellularLocation>
</comment>
<keyword evidence="8" id="KW-0732">Signal</keyword>
<keyword evidence="11" id="KW-1185">Reference proteome</keyword>
<comment type="caution">
    <text evidence="10">The sequence shown here is derived from an EMBL/GenBank/DDBJ whole genome shotgun (WGS) entry which is preliminary data.</text>
</comment>
<dbReference type="InterPro" id="IPR002126">
    <property type="entry name" value="Cadherin-like_dom"/>
</dbReference>
<organism evidence="10 11">
    <name type="scientific">Aldrovandia affinis</name>
    <dbReference type="NCBI Taxonomy" id="143900"/>
    <lineage>
        <taxon>Eukaryota</taxon>
        <taxon>Metazoa</taxon>
        <taxon>Chordata</taxon>
        <taxon>Craniata</taxon>
        <taxon>Vertebrata</taxon>
        <taxon>Euteleostomi</taxon>
        <taxon>Actinopterygii</taxon>
        <taxon>Neopterygii</taxon>
        <taxon>Teleostei</taxon>
        <taxon>Notacanthiformes</taxon>
        <taxon>Halosauridae</taxon>
        <taxon>Aldrovandia</taxon>
    </lineage>
</organism>
<dbReference type="SMART" id="SM00112">
    <property type="entry name" value="CA"/>
    <property type="match status" value="3"/>
</dbReference>
<keyword evidence="2" id="KW-0677">Repeat</keyword>
<dbReference type="EMBL" id="JAINUG010000023">
    <property type="protein sequence ID" value="KAJ8411146.1"/>
    <property type="molecule type" value="Genomic_DNA"/>
</dbReference>
<feature type="signal peptide" evidence="8">
    <location>
        <begin position="1"/>
        <end position="23"/>
    </location>
</feature>
<dbReference type="GO" id="GO:0007156">
    <property type="term" value="P:homophilic cell adhesion via plasma membrane adhesion molecules"/>
    <property type="evidence" value="ECO:0007669"/>
    <property type="project" value="InterPro"/>
</dbReference>
<dbReference type="PROSITE" id="PS50268">
    <property type="entry name" value="CADHERIN_2"/>
    <property type="match status" value="3"/>
</dbReference>
<dbReference type="PANTHER" id="PTHR24027">
    <property type="entry name" value="CADHERIN-23"/>
    <property type="match status" value="1"/>
</dbReference>